<keyword evidence="2" id="KW-1003">Cell membrane</keyword>
<evidence type="ECO:0000256" key="1">
    <source>
        <dbReference type="ARBA" id="ARBA00004651"/>
    </source>
</evidence>
<dbReference type="PANTHER" id="PTHR33545">
    <property type="entry name" value="UPF0750 MEMBRANE PROTEIN YITT-RELATED"/>
    <property type="match status" value="1"/>
</dbReference>
<organism evidence="7 8">
    <name type="scientific">Lactiplantibacillus plajomi</name>
    <dbReference type="NCBI Taxonomy" id="1457217"/>
    <lineage>
        <taxon>Bacteria</taxon>
        <taxon>Bacillati</taxon>
        <taxon>Bacillota</taxon>
        <taxon>Bacilli</taxon>
        <taxon>Lactobacillales</taxon>
        <taxon>Lactobacillaceae</taxon>
        <taxon>Lactiplantibacillus</taxon>
    </lineage>
</organism>
<protein>
    <submittedName>
        <fullName evidence="7">YitT family protein</fullName>
    </submittedName>
</protein>
<comment type="caution">
    <text evidence="7">The sequence shown here is derived from an EMBL/GenBank/DDBJ whole genome shotgun (WGS) entry which is preliminary data.</text>
</comment>
<dbReference type="EMBL" id="JBHLUK010000070">
    <property type="protein sequence ID" value="MFC0424355.1"/>
    <property type="molecule type" value="Genomic_DNA"/>
</dbReference>
<gene>
    <name evidence="7" type="ORF">ACFFGS_09520</name>
</gene>
<keyword evidence="3 6" id="KW-0812">Transmembrane</keyword>
<proteinExistence type="predicted"/>
<evidence type="ECO:0000313" key="7">
    <source>
        <dbReference type="EMBL" id="MFC0424355.1"/>
    </source>
</evidence>
<name>A0ABV6K4H0_9LACO</name>
<evidence type="ECO:0000256" key="2">
    <source>
        <dbReference type="ARBA" id="ARBA00022475"/>
    </source>
</evidence>
<keyword evidence="4 6" id="KW-1133">Transmembrane helix</keyword>
<keyword evidence="5 6" id="KW-0472">Membrane</keyword>
<evidence type="ECO:0000256" key="3">
    <source>
        <dbReference type="ARBA" id="ARBA00022692"/>
    </source>
</evidence>
<feature type="transmembrane region" description="Helical" evidence="6">
    <location>
        <begin position="51"/>
        <end position="74"/>
    </location>
</feature>
<dbReference type="RefSeq" id="WP_137645070.1">
    <property type="nucleotide sequence ID" value="NZ_BAABRM010000011.1"/>
</dbReference>
<feature type="transmembrane region" description="Helical" evidence="6">
    <location>
        <begin position="145"/>
        <end position="168"/>
    </location>
</feature>
<evidence type="ECO:0000313" key="8">
    <source>
        <dbReference type="Proteomes" id="UP001589855"/>
    </source>
</evidence>
<evidence type="ECO:0000256" key="6">
    <source>
        <dbReference type="SAM" id="Phobius"/>
    </source>
</evidence>
<feature type="transmembrane region" description="Helical" evidence="6">
    <location>
        <begin position="105"/>
        <end position="125"/>
    </location>
</feature>
<feature type="transmembrane region" description="Helical" evidence="6">
    <location>
        <begin position="12"/>
        <end position="31"/>
    </location>
</feature>
<dbReference type="InterPro" id="IPR051461">
    <property type="entry name" value="UPF0750_membrane"/>
</dbReference>
<reference evidence="7 8" key="1">
    <citation type="submission" date="2024-09" db="EMBL/GenBank/DDBJ databases">
        <authorList>
            <person name="Sun Q."/>
            <person name="Mori K."/>
        </authorList>
    </citation>
    <scope>NUCLEOTIDE SEQUENCE [LARGE SCALE GENOMIC DNA]</scope>
    <source>
        <strain evidence="7 8">TBRC 4575</strain>
    </source>
</reference>
<evidence type="ECO:0000256" key="4">
    <source>
        <dbReference type="ARBA" id="ARBA00022989"/>
    </source>
</evidence>
<dbReference type="Proteomes" id="UP001589855">
    <property type="component" value="Unassembled WGS sequence"/>
</dbReference>
<dbReference type="PANTHER" id="PTHR33545:SF5">
    <property type="entry name" value="UPF0750 MEMBRANE PROTEIN YITT"/>
    <property type="match status" value="1"/>
</dbReference>
<dbReference type="InterPro" id="IPR003740">
    <property type="entry name" value="YitT"/>
</dbReference>
<sequence>MKFKVKTVGREMLAIVIGNGLTAWAYSWVLVRANVISGGVTATAMVAARLSGWSVTGWTNLITVSCLLVALGFLGGHNFINSIVSSLSYVGWFSVAQAWPPPLSISLWWGLPLAGLLVGLGYALCLTHHASTAGLDVLALVVHRFWPRIPVAHSLRVINLAVLLLGAWQFGLRSFILGLGFILIYTQTLAVVMKRQQRRALA</sequence>
<comment type="subcellular location">
    <subcellularLocation>
        <location evidence="1">Cell membrane</location>
        <topology evidence="1">Multi-pass membrane protein</topology>
    </subcellularLocation>
</comment>
<evidence type="ECO:0000256" key="5">
    <source>
        <dbReference type="ARBA" id="ARBA00023136"/>
    </source>
</evidence>
<dbReference type="Pfam" id="PF02588">
    <property type="entry name" value="YitT_membrane"/>
    <property type="match status" value="1"/>
</dbReference>
<accession>A0ABV6K4H0</accession>
<feature type="transmembrane region" description="Helical" evidence="6">
    <location>
        <begin position="79"/>
        <end position="99"/>
    </location>
</feature>
<keyword evidence="8" id="KW-1185">Reference proteome</keyword>
<feature type="transmembrane region" description="Helical" evidence="6">
    <location>
        <begin position="174"/>
        <end position="193"/>
    </location>
</feature>